<sequence length="110" mass="12387">MEIIEIKKGYIVACVISRDYGKPRPAVVVQSNLYKNHPSITVCPLTTDLIDAPTFRLLLTPTKLNGLNLESHIMVDKISAIRSDKIQKKIGELSPKQLEELIEAIKSWMN</sequence>
<keyword evidence="2" id="KW-1185">Reference proteome</keyword>
<accession>A0A0C2QXQ1</accession>
<dbReference type="Gene3D" id="2.30.30.110">
    <property type="match status" value="1"/>
</dbReference>
<dbReference type="GO" id="GO:0006402">
    <property type="term" value="P:mRNA catabolic process"/>
    <property type="evidence" value="ECO:0007669"/>
    <property type="project" value="TreeGrafter"/>
</dbReference>
<proteinExistence type="predicted"/>
<dbReference type="RefSeq" id="WP_041078949.1">
    <property type="nucleotide sequence ID" value="NZ_CP116496.1"/>
</dbReference>
<evidence type="ECO:0008006" key="3">
    <source>
        <dbReference type="Google" id="ProtNLM"/>
    </source>
</evidence>
<dbReference type="SUPFAM" id="SSF50118">
    <property type="entry name" value="Cell growth inhibitor/plasmid maintenance toxic component"/>
    <property type="match status" value="1"/>
</dbReference>
<dbReference type="InterPro" id="IPR011067">
    <property type="entry name" value="Plasmid_toxin/cell-grow_inhib"/>
</dbReference>
<dbReference type="EMBL" id="JWSW01000036">
    <property type="protein sequence ID" value="KIJ88619.1"/>
    <property type="molecule type" value="Genomic_DNA"/>
</dbReference>
<evidence type="ECO:0000313" key="2">
    <source>
        <dbReference type="Proteomes" id="UP000031952"/>
    </source>
</evidence>
<evidence type="ECO:0000313" key="1">
    <source>
        <dbReference type="EMBL" id="KIJ88619.1"/>
    </source>
</evidence>
<dbReference type="GO" id="GO:0003677">
    <property type="term" value="F:DNA binding"/>
    <property type="evidence" value="ECO:0007669"/>
    <property type="project" value="InterPro"/>
</dbReference>
<dbReference type="InterPro" id="IPR003477">
    <property type="entry name" value="PemK-like"/>
</dbReference>
<dbReference type="Pfam" id="PF02452">
    <property type="entry name" value="PemK_toxin"/>
    <property type="match status" value="1"/>
</dbReference>
<organism evidence="1 2">
    <name type="scientific">Rickettsia asembonensis</name>
    <dbReference type="NCBI Taxonomy" id="1068590"/>
    <lineage>
        <taxon>Bacteria</taxon>
        <taxon>Pseudomonadati</taxon>
        <taxon>Pseudomonadota</taxon>
        <taxon>Alphaproteobacteria</taxon>
        <taxon>Rickettsiales</taxon>
        <taxon>Rickettsiaceae</taxon>
        <taxon>Rickettsieae</taxon>
        <taxon>Rickettsia</taxon>
        <taxon>spotted fever group</taxon>
    </lineage>
</organism>
<dbReference type="Proteomes" id="UP000031952">
    <property type="component" value="Unassembled WGS sequence"/>
</dbReference>
<protein>
    <recommendedName>
        <fullName evidence="3">Growth inhibitor PemK</fullName>
    </recommendedName>
</protein>
<dbReference type="AlphaFoldDB" id="A0A0C2QXQ1"/>
<dbReference type="GO" id="GO:0016075">
    <property type="term" value="P:rRNA catabolic process"/>
    <property type="evidence" value="ECO:0007669"/>
    <property type="project" value="TreeGrafter"/>
</dbReference>
<reference evidence="1 2" key="1">
    <citation type="submission" date="2014-12" db="EMBL/GenBank/DDBJ databases">
        <title>Whole genome sequence of Candidatus Rickettsia asemboensis strain NMRCii isolated from cat fleas in west Kenya.</title>
        <authorList>
            <person name="Jima D."/>
            <person name="Luce-Fedrow A."/>
            <person name="Yang Y."/>
            <person name="Maina A.N."/>
            <person name="Snesrud E.C."/>
            <person name="Jarman R.G."/>
            <person name="Richards A.L."/>
            <person name="Hang J."/>
        </authorList>
    </citation>
    <scope>NUCLEOTIDE SEQUENCE [LARGE SCALE GENOMIC DNA]</scope>
    <source>
        <strain evidence="1 2">NMRCii</strain>
    </source>
</reference>
<dbReference type="PANTHER" id="PTHR33988">
    <property type="entry name" value="ENDORIBONUCLEASE MAZF-RELATED"/>
    <property type="match status" value="1"/>
</dbReference>
<dbReference type="GO" id="GO:0004521">
    <property type="term" value="F:RNA endonuclease activity"/>
    <property type="evidence" value="ECO:0007669"/>
    <property type="project" value="TreeGrafter"/>
</dbReference>
<gene>
    <name evidence="1" type="ORF">SB78_04630</name>
</gene>
<comment type="caution">
    <text evidence="1">The sequence shown here is derived from an EMBL/GenBank/DDBJ whole genome shotgun (WGS) entry which is preliminary data.</text>
</comment>
<name>A0A0C2QXQ1_9RICK</name>